<keyword evidence="7" id="KW-0479">Metal-binding</keyword>
<evidence type="ECO:0000256" key="3">
    <source>
        <dbReference type="ARBA" id="ARBA00006654"/>
    </source>
</evidence>
<comment type="catalytic activity">
    <reaction evidence="1">
        <text>a ribonucleoside 5'-phosphate + H2O = a ribonucleoside + phosphate</text>
        <dbReference type="Rhea" id="RHEA:12484"/>
        <dbReference type="ChEBI" id="CHEBI:15377"/>
        <dbReference type="ChEBI" id="CHEBI:18254"/>
        <dbReference type="ChEBI" id="CHEBI:43474"/>
        <dbReference type="ChEBI" id="CHEBI:58043"/>
        <dbReference type="EC" id="3.1.3.5"/>
    </reaction>
</comment>
<feature type="domain" description="Calcineurin-like phosphoesterase" evidence="13">
    <location>
        <begin position="28"/>
        <end position="238"/>
    </location>
</feature>
<organism evidence="15">
    <name type="scientific">Triatoma infestans</name>
    <name type="common">Assassin bug</name>
    <dbReference type="NCBI Taxonomy" id="30076"/>
    <lineage>
        <taxon>Eukaryota</taxon>
        <taxon>Metazoa</taxon>
        <taxon>Ecdysozoa</taxon>
        <taxon>Arthropoda</taxon>
        <taxon>Hexapoda</taxon>
        <taxon>Insecta</taxon>
        <taxon>Pterygota</taxon>
        <taxon>Neoptera</taxon>
        <taxon>Paraneoptera</taxon>
        <taxon>Hemiptera</taxon>
        <taxon>Heteroptera</taxon>
        <taxon>Panheteroptera</taxon>
        <taxon>Cimicomorpha</taxon>
        <taxon>Reduviidae</taxon>
        <taxon>Triatominae</taxon>
        <taxon>Triatoma</taxon>
    </lineage>
</organism>
<evidence type="ECO:0000256" key="2">
    <source>
        <dbReference type="ARBA" id="ARBA00004613"/>
    </source>
</evidence>
<comment type="similarity">
    <text evidence="3 12">Belongs to the 5'-nucleotidase family.</text>
</comment>
<dbReference type="SUPFAM" id="SSF56300">
    <property type="entry name" value="Metallo-dependent phosphatases"/>
    <property type="match status" value="1"/>
</dbReference>
<sequence length="557" mass="62520">MYVKIQIFLWFYAISTTIATLEAQFKLTLLHTNDMHSRIEETNNKTRTCTSDGPCYGGFARLAHKVKQIKKKTPNTLFLNAGDTYQGTPMYTLFKWHPFPKLMDMLGIDAMSLGNHEFDDGVAGLVPYLQAINITVVTCNLNASAEPKLKDLIKPWKMFTIKGVNIAVIGYMTPDTKFLSSTGEVTFSNEVEMIKHYASEAKEKGANLIFAVGHSGINIDKEIAAKVPDIDVVVGGHTDTFLYTGSQPDIEKPAAVYPLMIKQESGKQVPVVQAFGYTKYLGKLDLVWHPNFTLASATGNPILLNSSVCKDPEVEKETLQWIEKLKGILEQRKGTTRVVLNGSCRYNECNFGNFLADAVTYYVANQTKDTKKWTDVPITLINGGSIRKSIETRGNITWGDLLVALPFNKQIVSLRMKGSTLLKALHRSVERYDITRKSFGFGEFLQVSGMRVYYKQNETGHLVLKRALTRCAKCLVPKYSDVKENKYYLVLTTIFVANGGDGFDMFKAEAKTERVYEEDDLNIMAQYLEKTSPVYPGEEGRVFIPNVLKQVTKKLES</sequence>
<keyword evidence="4" id="KW-1201">Platelet aggregation inhibiting toxin</keyword>
<dbReference type="FunFam" id="3.60.21.10:FF:000020">
    <property type="entry name" value="NT5E isoform 4"/>
    <property type="match status" value="1"/>
</dbReference>
<dbReference type="PANTHER" id="PTHR11575">
    <property type="entry name" value="5'-NUCLEOTIDASE-RELATED"/>
    <property type="match status" value="1"/>
</dbReference>
<comment type="subcellular location">
    <subcellularLocation>
        <location evidence="2">Secreted</location>
    </subcellularLocation>
</comment>
<dbReference type="GO" id="GO:0000166">
    <property type="term" value="F:nucleotide binding"/>
    <property type="evidence" value="ECO:0007669"/>
    <property type="project" value="UniProtKB-KW"/>
</dbReference>
<feature type="domain" description="5'-Nucleotidase C-terminal" evidence="14">
    <location>
        <begin position="342"/>
        <end position="507"/>
    </location>
</feature>
<evidence type="ECO:0000256" key="9">
    <source>
        <dbReference type="ARBA" id="ARBA00022741"/>
    </source>
</evidence>
<dbReference type="InterPro" id="IPR006146">
    <property type="entry name" value="5'-Nucleotdase_CS"/>
</dbReference>
<evidence type="ECO:0000256" key="6">
    <source>
        <dbReference type="ARBA" id="ARBA00022656"/>
    </source>
</evidence>
<dbReference type="GO" id="GO:0005615">
    <property type="term" value="C:extracellular space"/>
    <property type="evidence" value="ECO:0007669"/>
    <property type="project" value="UniProtKB-ARBA"/>
</dbReference>
<dbReference type="PANTHER" id="PTHR11575:SF24">
    <property type="entry name" value="5'-NUCLEOTIDASE"/>
    <property type="match status" value="1"/>
</dbReference>
<dbReference type="EC" id="3.6.1.5" evidence="15"/>
<dbReference type="AlphaFoldDB" id="Q70GK8"/>
<dbReference type="GO" id="GO:0046872">
    <property type="term" value="F:metal ion binding"/>
    <property type="evidence" value="ECO:0007669"/>
    <property type="project" value="UniProtKB-KW"/>
</dbReference>
<dbReference type="CDD" id="cd07409">
    <property type="entry name" value="MPP_CD73_N"/>
    <property type="match status" value="1"/>
</dbReference>
<evidence type="ECO:0000256" key="10">
    <source>
        <dbReference type="ARBA" id="ARBA00022801"/>
    </source>
</evidence>
<evidence type="ECO:0000313" key="15">
    <source>
        <dbReference type="EMBL" id="CAE46445.1"/>
    </source>
</evidence>
<dbReference type="InterPro" id="IPR036907">
    <property type="entry name" value="5'-Nucleotdase_C_sf"/>
</dbReference>
<dbReference type="GO" id="GO:0090729">
    <property type="term" value="F:toxin activity"/>
    <property type="evidence" value="ECO:0007669"/>
    <property type="project" value="UniProtKB-KW"/>
</dbReference>
<dbReference type="BRENDA" id="3.6.1.5">
    <property type="organism ID" value="6435"/>
</dbReference>
<evidence type="ECO:0000259" key="14">
    <source>
        <dbReference type="Pfam" id="PF02872"/>
    </source>
</evidence>
<reference evidence="15" key="1">
    <citation type="journal article" date="2004" name="J. Biol. Chem.">
        <title>Triatoma infestans apyrases belong to the 5'-nucleotidase family.</title>
        <authorList>
            <person name="Faudry E."/>
            <person name="Lozzi S.P."/>
            <person name="Santana J.M."/>
            <person name="D'Souza-Ault M."/>
            <person name="Kieffer S."/>
            <person name="Felix C.R."/>
            <person name="Ricart C.A."/>
            <person name="Sousa M.V."/>
            <person name="Vernet T."/>
            <person name="Teixeira A.R."/>
        </authorList>
    </citation>
    <scope>NUCLEOTIDE SEQUENCE</scope>
    <source>
        <tissue evidence="15">Salivary gland</tissue>
    </source>
</reference>
<dbReference type="SMR" id="Q70GK8"/>
<accession>Q70GK8</accession>
<dbReference type="InterPro" id="IPR029052">
    <property type="entry name" value="Metallo-depent_PP-like"/>
</dbReference>
<evidence type="ECO:0000256" key="5">
    <source>
        <dbReference type="ARBA" id="ARBA00022525"/>
    </source>
</evidence>
<evidence type="ECO:0000259" key="13">
    <source>
        <dbReference type="Pfam" id="PF00149"/>
    </source>
</evidence>
<evidence type="ECO:0000256" key="7">
    <source>
        <dbReference type="ARBA" id="ARBA00022723"/>
    </source>
</evidence>
<dbReference type="Gene3D" id="3.90.780.10">
    <property type="entry name" value="5'-Nucleotidase, C-terminal domain"/>
    <property type="match status" value="1"/>
</dbReference>
<dbReference type="InterPro" id="IPR008334">
    <property type="entry name" value="5'-Nucleotdase_C"/>
</dbReference>
<dbReference type="Gene3D" id="3.60.21.10">
    <property type="match status" value="1"/>
</dbReference>
<gene>
    <name evidence="15" type="primary">apy79</name>
</gene>
<dbReference type="GO" id="GO:0008253">
    <property type="term" value="F:5'-nucleotidase activity"/>
    <property type="evidence" value="ECO:0007669"/>
    <property type="project" value="UniProtKB-EC"/>
</dbReference>
<dbReference type="PRINTS" id="PR01607">
    <property type="entry name" value="APYRASEFAMLY"/>
</dbReference>
<dbReference type="GO" id="GO:0006196">
    <property type="term" value="P:AMP catabolic process"/>
    <property type="evidence" value="ECO:0007669"/>
    <property type="project" value="TreeGrafter"/>
</dbReference>
<proteinExistence type="evidence at transcript level"/>
<keyword evidence="9 12" id="KW-0547">Nucleotide-binding</keyword>
<dbReference type="GO" id="GO:0004050">
    <property type="term" value="F:apyrase activity"/>
    <property type="evidence" value="ECO:0007669"/>
    <property type="project" value="UniProtKB-EC"/>
</dbReference>
<evidence type="ECO:0000256" key="1">
    <source>
        <dbReference type="ARBA" id="ARBA00000815"/>
    </source>
</evidence>
<dbReference type="InterPro" id="IPR004843">
    <property type="entry name" value="Calcineurin-like_PHP"/>
</dbReference>
<dbReference type="PROSITE" id="PS00785">
    <property type="entry name" value="5_NUCLEOTIDASE_1"/>
    <property type="match status" value="1"/>
</dbReference>
<keyword evidence="10 12" id="KW-0378">Hydrolase</keyword>
<evidence type="ECO:0000256" key="12">
    <source>
        <dbReference type="RuleBase" id="RU362119"/>
    </source>
</evidence>
<keyword evidence="8" id="KW-0732">Signal</keyword>
<dbReference type="InterPro" id="IPR006179">
    <property type="entry name" value="5_nucleotidase/apyrase"/>
</dbReference>
<dbReference type="SUPFAM" id="SSF55816">
    <property type="entry name" value="5'-nucleotidase (syn. UDP-sugar hydrolase), C-terminal domain"/>
    <property type="match status" value="1"/>
</dbReference>
<dbReference type="EMBL" id="AJ581749">
    <property type="protein sequence ID" value="CAE46445.1"/>
    <property type="molecule type" value="mRNA"/>
</dbReference>
<protein>
    <submittedName>
        <fullName evidence="15">79 kDa salivary apyrase</fullName>
        <ecNumber evidence="15">3.6.1.5</ecNumber>
    </submittedName>
</protein>
<dbReference type="Pfam" id="PF00149">
    <property type="entry name" value="Metallophos"/>
    <property type="match status" value="1"/>
</dbReference>
<dbReference type="Pfam" id="PF02872">
    <property type="entry name" value="5_nucleotid_C"/>
    <property type="match status" value="1"/>
</dbReference>
<dbReference type="FunFam" id="3.90.780.10:FF:000004">
    <property type="entry name" value="UDP-sugar hydrolase, putative"/>
    <property type="match status" value="1"/>
</dbReference>
<evidence type="ECO:0000256" key="8">
    <source>
        <dbReference type="ARBA" id="ARBA00022729"/>
    </source>
</evidence>
<evidence type="ECO:0000256" key="11">
    <source>
        <dbReference type="ARBA" id="ARBA00023240"/>
    </source>
</evidence>
<name>Q70GK8_TRIIF</name>
<keyword evidence="6" id="KW-0800">Toxin</keyword>
<dbReference type="GO" id="GO:0005886">
    <property type="term" value="C:plasma membrane"/>
    <property type="evidence" value="ECO:0007669"/>
    <property type="project" value="TreeGrafter"/>
</dbReference>
<keyword evidence="5" id="KW-0964">Secreted</keyword>
<evidence type="ECO:0000256" key="4">
    <source>
        <dbReference type="ARBA" id="ARBA00022442"/>
    </source>
</evidence>
<keyword evidence="11" id="KW-1199">Hemostasis impairing toxin</keyword>